<reference evidence="15" key="3">
    <citation type="submission" date="2020-05" db="UniProtKB">
        <authorList>
            <consortium name="EnsemblMetazoa"/>
        </authorList>
    </citation>
    <scope>IDENTIFICATION</scope>
    <source>
        <strain evidence="15">Jacobina</strain>
    </source>
</reference>
<feature type="compositionally biased region" description="Basic and acidic residues" evidence="10">
    <location>
        <begin position="1635"/>
        <end position="1646"/>
    </location>
</feature>
<dbReference type="PROSITE" id="PS01359">
    <property type="entry name" value="ZF_PHD_1"/>
    <property type="match status" value="2"/>
</dbReference>
<protein>
    <submittedName>
        <fullName evidence="14">Putative bromodomain and phd finger-containing protein</fullName>
    </submittedName>
</protein>
<dbReference type="PRINTS" id="PR00503">
    <property type="entry name" value="BROMODOMAIN"/>
</dbReference>
<keyword evidence="3" id="KW-0677">Repeat</keyword>
<feature type="domain" description="PHD-type" evidence="12">
    <location>
        <begin position="1118"/>
        <end position="1168"/>
    </location>
</feature>
<feature type="compositionally biased region" description="Polar residues" evidence="10">
    <location>
        <begin position="739"/>
        <end position="749"/>
    </location>
</feature>
<dbReference type="InterPro" id="IPR001965">
    <property type="entry name" value="Znf_PHD"/>
</dbReference>
<keyword evidence="4 9" id="KW-0863">Zinc-finger</keyword>
<evidence type="ECO:0000256" key="5">
    <source>
        <dbReference type="ARBA" id="ARBA00022833"/>
    </source>
</evidence>
<feature type="domain" description="PHD-type" evidence="13">
    <location>
        <begin position="1172"/>
        <end position="1295"/>
    </location>
</feature>
<dbReference type="InterPro" id="IPR001487">
    <property type="entry name" value="Bromodomain"/>
</dbReference>
<dbReference type="InterPro" id="IPR013087">
    <property type="entry name" value="Znf_C2H2_type"/>
</dbReference>
<reference evidence="14" key="2">
    <citation type="journal article" date="2020" name="BMC">
        <title>Leishmania infection induces a limited differential gene expression in the sand fly midgut.</title>
        <authorList>
            <person name="Coutinho-Abreu I.V."/>
            <person name="Serafim T.D."/>
            <person name="Meneses C."/>
            <person name="Kamhawi S."/>
            <person name="Oliveira F."/>
            <person name="Valenzuela J.G."/>
        </authorList>
    </citation>
    <scope>NUCLEOTIDE SEQUENCE</scope>
    <source>
        <strain evidence="14">Jacobina</strain>
        <tissue evidence="14">Midgut</tissue>
    </source>
</reference>
<evidence type="ECO:0000256" key="4">
    <source>
        <dbReference type="ARBA" id="ARBA00022771"/>
    </source>
</evidence>
<feature type="domain" description="Bromo" evidence="11">
    <location>
        <begin position="532"/>
        <end position="602"/>
    </location>
</feature>
<dbReference type="EnsemblMetazoa" id="LLOJ000207-RA">
    <property type="protein sequence ID" value="LLOJ000207-PA"/>
    <property type="gene ID" value="LLOJ000207"/>
</dbReference>
<dbReference type="GO" id="GO:0005634">
    <property type="term" value="C:nucleus"/>
    <property type="evidence" value="ECO:0007669"/>
    <property type="project" value="UniProtKB-SubCell"/>
</dbReference>
<feature type="region of interest" description="Disordered" evidence="10">
    <location>
        <begin position="1701"/>
        <end position="1803"/>
    </location>
</feature>
<evidence type="ECO:0000259" key="11">
    <source>
        <dbReference type="PROSITE" id="PS50014"/>
    </source>
</evidence>
<dbReference type="Pfam" id="PF13832">
    <property type="entry name" value="zf-HC5HC2H_2"/>
    <property type="match status" value="2"/>
</dbReference>
<dbReference type="EMBL" id="GITU01000520">
    <property type="protein sequence ID" value="MBC1169223.1"/>
    <property type="molecule type" value="Transcribed_RNA"/>
</dbReference>
<keyword evidence="5" id="KW-0862">Zinc</keyword>
<evidence type="ECO:0000313" key="16">
    <source>
        <dbReference type="Proteomes" id="UP000092461"/>
    </source>
</evidence>
<organism evidence="15 16">
    <name type="scientific">Lutzomyia longipalpis</name>
    <name type="common">Sand fly</name>
    <dbReference type="NCBI Taxonomy" id="7200"/>
    <lineage>
        <taxon>Eukaryota</taxon>
        <taxon>Metazoa</taxon>
        <taxon>Ecdysozoa</taxon>
        <taxon>Arthropoda</taxon>
        <taxon>Hexapoda</taxon>
        <taxon>Insecta</taxon>
        <taxon>Pterygota</taxon>
        <taxon>Neoptera</taxon>
        <taxon>Endopterygota</taxon>
        <taxon>Diptera</taxon>
        <taxon>Nematocera</taxon>
        <taxon>Psychodoidea</taxon>
        <taxon>Psychodidae</taxon>
        <taxon>Lutzomyia</taxon>
        <taxon>Lutzomyia</taxon>
    </lineage>
</organism>
<keyword evidence="7" id="KW-0539">Nucleus</keyword>
<feature type="domain" description="Bromo" evidence="11">
    <location>
        <begin position="1472"/>
        <end position="1542"/>
    </location>
</feature>
<evidence type="ECO:0000256" key="9">
    <source>
        <dbReference type="PROSITE-ProRule" id="PRU00146"/>
    </source>
</evidence>
<feature type="compositionally biased region" description="Basic residues" evidence="10">
    <location>
        <begin position="787"/>
        <end position="798"/>
    </location>
</feature>
<evidence type="ECO:0000259" key="13">
    <source>
        <dbReference type="PROSITE" id="PS51805"/>
    </source>
</evidence>
<dbReference type="InterPro" id="IPR011011">
    <property type="entry name" value="Znf_FYVE_PHD"/>
</dbReference>
<feature type="region of interest" description="Disordered" evidence="10">
    <location>
        <begin position="21"/>
        <end position="44"/>
    </location>
</feature>
<evidence type="ECO:0000256" key="10">
    <source>
        <dbReference type="SAM" id="MobiDB-lite"/>
    </source>
</evidence>
<proteinExistence type="predicted"/>
<feature type="region of interest" description="Disordered" evidence="10">
    <location>
        <begin position="761"/>
        <end position="828"/>
    </location>
</feature>
<dbReference type="EMBL" id="AJWK01000736">
    <property type="status" value="NOT_ANNOTATED_CDS"/>
    <property type="molecule type" value="Genomic_DNA"/>
</dbReference>
<feature type="domain" description="PHD-type" evidence="12">
    <location>
        <begin position="205"/>
        <end position="255"/>
    </location>
</feature>
<dbReference type="CDD" id="cd15572">
    <property type="entry name" value="PHD_BRPF"/>
    <property type="match status" value="2"/>
</dbReference>
<dbReference type="SMART" id="SM00249">
    <property type="entry name" value="PHD"/>
    <property type="match status" value="4"/>
</dbReference>
<keyword evidence="16" id="KW-1185">Reference proteome</keyword>
<dbReference type="InterPro" id="IPR019542">
    <property type="entry name" value="Enhancer_polycomb-like_N"/>
</dbReference>
<feature type="compositionally biased region" description="Basic and acidic residues" evidence="10">
    <location>
        <begin position="1741"/>
        <end position="1750"/>
    </location>
</feature>
<evidence type="ECO:0000256" key="6">
    <source>
        <dbReference type="ARBA" id="ARBA00023117"/>
    </source>
</evidence>
<name>A0A1B0GGT5_LUTLO</name>
<feature type="domain" description="PHD-type" evidence="13">
    <location>
        <begin position="259"/>
        <end position="381"/>
    </location>
</feature>
<dbReference type="SUPFAM" id="SSF47370">
    <property type="entry name" value="Bromodomain"/>
    <property type="match status" value="2"/>
</dbReference>
<keyword evidence="6 8" id="KW-0103">Bromodomain</keyword>
<dbReference type="PROSITE" id="PS51805">
    <property type="entry name" value="EPHD"/>
    <property type="match status" value="2"/>
</dbReference>
<dbReference type="SUPFAM" id="SSF57903">
    <property type="entry name" value="FYVE/PHD zinc finger"/>
    <property type="match status" value="2"/>
</dbReference>
<dbReference type="GO" id="GO:0006357">
    <property type="term" value="P:regulation of transcription by RNA polymerase II"/>
    <property type="evidence" value="ECO:0007669"/>
    <property type="project" value="TreeGrafter"/>
</dbReference>
<evidence type="ECO:0000313" key="14">
    <source>
        <dbReference type="EMBL" id="MBC1169223.1"/>
    </source>
</evidence>
<dbReference type="FunFam" id="3.30.40.10:FF:000007">
    <property type="entry name" value="Bromodomain containing 1, isoform CRA_b"/>
    <property type="match status" value="2"/>
</dbReference>
<dbReference type="GO" id="GO:0008270">
    <property type="term" value="F:zinc ion binding"/>
    <property type="evidence" value="ECO:0007669"/>
    <property type="project" value="UniProtKB-KW"/>
</dbReference>
<evidence type="ECO:0000256" key="1">
    <source>
        <dbReference type="ARBA" id="ARBA00004123"/>
    </source>
</evidence>
<feature type="compositionally biased region" description="Basic and acidic residues" evidence="10">
    <location>
        <begin position="765"/>
        <end position="786"/>
    </location>
</feature>
<dbReference type="PANTHER" id="PTHR13793">
    <property type="entry name" value="PHD FINGER PROTEINS"/>
    <property type="match status" value="1"/>
</dbReference>
<dbReference type="InterPro" id="IPR034732">
    <property type="entry name" value="EPHD"/>
</dbReference>
<dbReference type="Gene3D" id="3.30.40.10">
    <property type="entry name" value="Zinc/RING finger domain, C3HC4 (zinc finger)"/>
    <property type="match status" value="4"/>
</dbReference>
<dbReference type="SMART" id="SM00297">
    <property type="entry name" value="BROMO"/>
    <property type="match status" value="2"/>
</dbReference>
<dbReference type="Pfam" id="PF13831">
    <property type="entry name" value="PHD_2"/>
    <property type="match status" value="2"/>
</dbReference>
<comment type="subcellular location">
    <subcellularLocation>
        <location evidence="1">Nucleus</location>
    </subcellularLocation>
</comment>
<dbReference type="Pfam" id="PF10513">
    <property type="entry name" value="EPL1"/>
    <property type="match status" value="2"/>
</dbReference>
<dbReference type="InterPro" id="IPR036427">
    <property type="entry name" value="Bromodomain-like_sf"/>
</dbReference>
<accession>A0A1B0GGT5</accession>
<dbReference type="InterPro" id="IPR050701">
    <property type="entry name" value="Histone_Mod_Regulator"/>
</dbReference>
<evidence type="ECO:0000256" key="2">
    <source>
        <dbReference type="ARBA" id="ARBA00022723"/>
    </source>
</evidence>
<dbReference type="VEuPathDB" id="VectorBase:LLOJ000207"/>
<dbReference type="PROSITE" id="PS50014">
    <property type="entry name" value="BROMODOMAIN_2"/>
    <property type="match status" value="2"/>
</dbReference>
<reference evidence="16" key="1">
    <citation type="submission" date="2012-05" db="EMBL/GenBank/DDBJ databases">
        <title>Whole Genome Assembly of Lutzomyia longipalpis.</title>
        <authorList>
            <person name="Richards S."/>
            <person name="Qu C."/>
            <person name="Dillon R."/>
            <person name="Worley K."/>
            <person name="Scherer S."/>
            <person name="Batterton M."/>
            <person name="Taylor A."/>
            <person name="Hawes A."/>
            <person name="Hernandez B."/>
            <person name="Kovar C."/>
            <person name="Mandapat C."/>
            <person name="Pham C."/>
            <person name="Qu C."/>
            <person name="Jing C."/>
            <person name="Bess C."/>
            <person name="Bandaranaike D."/>
            <person name="Ngo D."/>
            <person name="Ongeri F."/>
            <person name="Arias F."/>
            <person name="Lara F."/>
            <person name="Weissenberger G."/>
            <person name="Kamau G."/>
            <person name="Han H."/>
            <person name="Shen H."/>
            <person name="Dinh H."/>
            <person name="Khalil I."/>
            <person name="Jones J."/>
            <person name="Shafer J."/>
            <person name="Jayaseelan J."/>
            <person name="Quiroz J."/>
            <person name="Blankenburg K."/>
            <person name="Nguyen L."/>
            <person name="Jackson L."/>
            <person name="Francisco L."/>
            <person name="Tang L.-Y."/>
            <person name="Pu L.-L."/>
            <person name="Perales L."/>
            <person name="Lorensuhewa L."/>
            <person name="Munidasa M."/>
            <person name="Coyle M."/>
            <person name="Taylor M."/>
            <person name="Puazo M."/>
            <person name="Firestine M."/>
            <person name="Scheel M."/>
            <person name="Javaid M."/>
            <person name="Wang M."/>
            <person name="Li M."/>
            <person name="Tabassum N."/>
            <person name="Saada N."/>
            <person name="Osuji N."/>
            <person name="Aqrawi P."/>
            <person name="Fu Q."/>
            <person name="Thornton R."/>
            <person name="Raj R."/>
            <person name="Goodspeed R."/>
            <person name="Mata R."/>
            <person name="Najjar R."/>
            <person name="Gubbala S."/>
            <person name="Lee S."/>
            <person name="Denson S."/>
            <person name="Patil S."/>
            <person name="Macmil S."/>
            <person name="Qi S."/>
            <person name="Matskevitch T."/>
            <person name="Palculict T."/>
            <person name="Mathew T."/>
            <person name="Vee V."/>
            <person name="Velamala V."/>
            <person name="Korchina V."/>
            <person name="Cai W."/>
            <person name="Liu W."/>
            <person name="Dai W."/>
            <person name="Zou X."/>
            <person name="Zhu Y."/>
            <person name="Zhang Y."/>
            <person name="Wu Y.-Q."/>
            <person name="Xin Y."/>
            <person name="Nazarath L."/>
            <person name="Kovar C."/>
            <person name="Han Y."/>
            <person name="Muzny D."/>
            <person name="Gibbs R."/>
        </authorList>
    </citation>
    <scope>NUCLEOTIDE SEQUENCE [LARGE SCALE GENOMIC DNA]</scope>
    <source>
        <strain evidence="16">Jacobina</strain>
    </source>
</reference>
<evidence type="ECO:0000259" key="12">
    <source>
        <dbReference type="PROSITE" id="PS50016"/>
    </source>
</evidence>
<feature type="region of interest" description="Disordered" evidence="10">
    <location>
        <begin position="931"/>
        <end position="957"/>
    </location>
</feature>
<feature type="compositionally biased region" description="Basic and acidic residues" evidence="10">
    <location>
        <begin position="695"/>
        <end position="706"/>
    </location>
</feature>
<dbReference type="Proteomes" id="UP000092461">
    <property type="component" value="Unassembled WGS sequence"/>
</dbReference>
<keyword evidence="2" id="KW-0479">Metal-binding</keyword>
<sequence length="1803" mass="202868">MQYHLLNFDHETGMNIAPVATPSRKKGRTRVPGATPKQVSNEQVPPKEAVTYNEALGIVRIECEGHTLELRVNEDLPVMDMEEYRRLVEKGKCPAPVEVPPEPHIKLPEAAVKELKNYNICDAPPRPNAYIRFIEKSAEELDGEVEYDVDEEDTTWLSIINEKRASQGLTPVSVDSLELLMDRLEKESYFQAAANGQSGAVVDDDAVCSICLDGECQNTNVILFCDMCNLAVHQDCYGVPYIPEGQWLCRRCLQSPSRPVDCVLCPNKGGAFKQTDHGQWAHVVCALWIPEVRFANTVFLEPIDSIETIPAARWRLSCYICKQKSVGACIQCHRTNCYAAFHVTCAQQAGLHMRMDTVRDKTPEMEMSDKAREESRNKMKQARKLLAKKRTSVPVILIPTIPPERVQEIAQLVNIQKKSPFIQRLIAYWTLKRQYRNGVPLLRRLQSQGQSHSTFGVVRSGIEGSPDTSELYQQLKYWQSLRQDLERARLLCELVRKREKLKVALIKVQEQALMMQLNPVEAAMYKLLEGLEQKDTAEIFREPVDVNEVPDYMDIVKHPMDLSTMAMKLKSGAYESLDDMEADFDLMIRNCLAYNNKDTIFYRAGTRMRDQGGALFKGVRRDLEKEGLISVKKTDEIVGQEIDEELKGLLQLAPSEKTLTKLQILLERAVARHGLTKTKRVRQLKMEIAKMKRALAKKDAAAEREASPTPPKEPQTAHSGQKRDGQATQTPPCSPLKAPNSSASPSGVNRRTAVLFTRKAQAALKKPDLPTKEDSSCDVPTVEKPKTPRKPGRKKGNSTRKSVDEKEKKNTPMASGSNPKKASPVKEAPFETIPDSFRVYRAQPKKDVPDSDESDMSFTHSTCKGIQRMETLKRAMGLDFNVVEYIKTIRANDQPPYKCPVEKCDKSYKSHVGMQYHLLNFDHETGMNIAPVATPSRKKGRTRVPGATPKQVSNEQVPPKEAVTYNEALGIVRIECEGHTLELRVNEDLPVMDMEEYRRLVEKGKCPAPVEVPPEPHIKLPEAAVKELKNYNICDAPPRPNAYIRFIEKSAEELDGEVEYDVDEEDTTWLSIINEKRASQGLTPVSVDSLELLMDRLEKESYFQAAANGQSGAVVDDDAVCSICLDGECQNTNVILFCDMCNLAVHQDCYGVPYIPEGQWLCRRCLQSPSRPVDCVLCPNKGGAFKQTDHGQWAHVVCALWIPEVRFANTVFLEPIDSIETIPAARWRLSCYICKQKSVGACIQCHRTNCYAAFHVTCAQQAGLHMRMDTVRDKVTGNEAQPIIVQKTAYCDAHAPAGSTETPEMEMSDKAREESRNKMKQARKLLAKKRTSVPVILIPTIPPERVQEIAQLVNIQKKSPFIQRLIAYWTLKRQYRNGVPLLRRLQSQGQSHSTFGVVRSGIEGSPDTSELYQQLKYWQSLRQDLERARLLCELVRKREKLKVALIKVQEQALMMQLNPVEAAMYKLLEGLEQKDTAEIFREPVDVNEVPDYMDIVKHPMDLSTMAMKLKSGAYESLDDMEADFDLMIRNCLAYNNKDTIFYRAGTRMRDQGGALFKGVRRDLEKEGLISVKKTDEIVGQEIDEELKGLLQLAPSEKTLTKLQILLERAVARHGLTKTKRVRQLKMEIAKMKRALAKKDAAAEREASPTPPKEPQTAHSGQKRDGQATQTPPCSPLKAPNSSASPSGVNRRTAVLFTRKAQAALKKPDLPTKEDSSCDVPTVEKPKTPRKPGRKKGNSTRKSVDEKEKKNAPMASGSNPKKASPVKEAPFETIPDSFRVYRAQPKKDVPDSDESDMSFTHSTC</sequence>
<dbReference type="VEuPathDB" id="VectorBase:LLONM1_002452"/>
<dbReference type="Pfam" id="PF00439">
    <property type="entry name" value="Bromodomain"/>
    <property type="match status" value="2"/>
</dbReference>
<feature type="region of interest" description="Disordered" evidence="10">
    <location>
        <begin position="695"/>
        <end position="749"/>
    </location>
</feature>
<feature type="compositionally biased region" description="Basic and acidic residues" evidence="10">
    <location>
        <begin position="1705"/>
        <end position="1726"/>
    </location>
</feature>
<dbReference type="EMBL" id="AJWK01000735">
    <property type="status" value="NOT_ANNOTATED_CDS"/>
    <property type="molecule type" value="Genomic_DNA"/>
</dbReference>
<evidence type="ECO:0000256" key="3">
    <source>
        <dbReference type="ARBA" id="ARBA00022737"/>
    </source>
</evidence>
<evidence type="ECO:0000256" key="8">
    <source>
        <dbReference type="PROSITE-ProRule" id="PRU00035"/>
    </source>
</evidence>
<feature type="region of interest" description="Disordered" evidence="10">
    <location>
        <begin position="1635"/>
        <end position="1689"/>
    </location>
</feature>
<dbReference type="FunFam" id="3.30.40.10:FF:000008">
    <property type="entry name" value="Bromodomain containing 1, isoform CRA_a"/>
    <property type="match status" value="2"/>
</dbReference>
<dbReference type="CDD" id="cd15670">
    <property type="entry name" value="ePHD_BRPF"/>
    <property type="match status" value="2"/>
</dbReference>
<evidence type="ECO:0000256" key="7">
    <source>
        <dbReference type="ARBA" id="ARBA00023242"/>
    </source>
</evidence>
<dbReference type="PANTHER" id="PTHR13793:SF107">
    <property type="entry name" value="BROMODOMAIN-CONTAINING PROTEIN HOMOLOG"/>
    <property type="match status" value="1"/>
</dbReference>
<dbReference type="InterPro" id="IPR019787">
    <property type="entry name" value="Znf_PHD-finger"/>
</dbReference>
<feature type="compositionally biased region" description="Basic and acidic residues" evidence="10">
    <location>
        <begin position="801"/>
        <end position="810"/>
    </location>
</feature>
<dbReference type="InterPro" id="IPR013083">
    <property type="entry name" value="Znf_RING/FYVE/PHD"/>
</dbReference>
<dbReference type="Gene3D" id="1.20.920.10">
    <property type="entry name" value="Bromodomain-like"/>
    <property type="match status" value="2"/>
</dbReference>
<dbReference type="PROSITE" id="PS50016">
    <property type="entry name" value="ZF_PHD_2"/>
    <property type="match status" value="2"/>
</dbReference>
<dbReference type="PROSITE" id="PS00028">
    <property type="entry name" value="ZINC_FINGER_C2H2_1"/>
    <property type="match status" value="1"/>
</dbReference>
<feature type="compositionally biased region" description="Basic residues" evidence="10">
    <location>
        <begin position="1727"/>
        <end position="1738"/>
    </location>
</feature>
<feature type="compositionally biased region" description="Polar residues" evidence="10">
    <location>
        <begin position="1679"/>
        <end position="1689"/>
    </location>
</feature>
<dbReference type="InterPro" id="IPR019786">
    <property type="entry name" value="Zinc_finger_PHD-type_CS"/>
</dbReference>
<evidence type="ECO:0000313" key="15">
    <source>
        <dbReference type="EnsemblMetazoa" id="LLOJ000207-PA"/>
    </source>
</evidence>